<name>A0A2S0MWA7_9BURK</name>
<proteinExistence type="predicted"/>
<protein>
    <submittedName>
        <fullName evidence="2">Uncharacterized protein</fullName>
    </submittedName>
</protein>
<reference evidence="2 3" key="1">
    <citation type="submission" date="2018-03" db="EMBL/GenBank/DDBJ databases">
        <title>Genome sequencing of Simplicispira sp.</title>
        <authorList>
            <person name="Kim S.-J."/>
            <person name="Heo J."/>
            <person name="Kwon S.-W."/>
        </authorList>
    </citation>
    <scope>NUCLEOTIDE SEQUENCE [LARGE SCALE GENOMIC DNA]</scope>
    <source>
        <strain evidence="2 3">SC1-8</strain>
    </source>
</reference>
<evidence type="ECO:0000313" key="2">
    <source>
        <dbReference type="EMBL" id="AVO40174.1"/>
    </source>
</evidence>
<sequence>MALAGLCLLMAGGAAAQDLAGAKDHPVLKRFAGSSIVGYDARNFDAIEFQTSTFKEFDLAVGARRYVKPPLALEGKLTRLWYEAPGNTRSLELYRNYVNELTSHGFKPLYDSTQDAAAGQWTHLLASFSSAGKDFMALSKRSAEAVAVALASASRTGAAINIANDSVTTYTV</sequence>
<dbReference type="EMBL" id="CP027669">
    <property type="protein sequence ID" value="AVO40174.1"/>
    <property type="molecule type" value="Genomic_DNA"/>
</dbReference>
<gene>
    <name evidence="2" type="ORF">C6571_01710</name>
</gene>
<accession>A0A2S0MWA7</accession>
<dbReference type="KEGG" id="simp:C6571_01710"/>
<feature type="chain" id="PRO_5015727162" evidence="1">
    <location>
        <begin position="17"/>
        <end position="172"/>
    </location>
</feature>
<dbReference type="Proteomes" id="UP000239326">
    <property type="component" value="Chromosome"/>
</dbReference>
<keyword evidence="1" id="KW-0732">Signal</keyword>
<feature type="signal peptide" evidence="1">
    <location>
        <begin position="1"/>
        <end position="16"/>
    </location>
</feature>
<keyword evidence="3" id="KW-1185">Reference proteome</keyword>
<evidence type="ECO:0000313" key="3">
    <source>
        <dbReference type="Proteomes" id="UP000239326"/>
    </source>
</evidence>
<organism evidence="2 3">
    <name type="scientific">Simplicispira suum</name>
    <dbReference type="NCBI Taxonomy" id="2109915"/>
    <lineage>
        <taxon>Bacteria</taxon>
        <taxon>Pseudomonadati</taxon>
        <taxon>Pseudomonadota</taxon>
        <taxon>Betaproteobacteria</taxon>
        <taxon>Burkholderiales</taxon>
        <taxon>Comamonadaceae</taxon>
        <taxon>Simplicispira</taxon>
    </lineage>
</organism>
<evidence type="ECO:0000256" key="1">
    <source>
        <dbReference type="SAM" id="SignalP"/>
    </source>
</evidence>
<dbReference type="AlphaFoldDB" id="A0A2S0MWA7"/>